<dbReference type="Gene3D" id="3.40.50.300">
    <property type="entry name" value="P-loop containing nucleotide triphosphate hydrolases"/>
    <property type="match status" value="1"/>
</dbReference>
<dbReference type="Pfam" id="PF03288">
    <property type="entry name" value="Pox_D5"/>
    <property type="match status" value="1"/>
</dbReference>
<evidence type="ECO:0000256" key="2">
    <source>
        <dbReference type="ARBA" id="ARBA00022801"/>
    </source>
</evidence>
<sequence>MQKNQQSPETELPIWYDGKNINEALFCQEFLREHRIIFTNRAFFTPDGRVTDDLPLRGEIYESLKSCAVNNIPKKISNILEVLKLEAQVDDLFPEPDRVHLANGTLLLDGTFLEGKPEIVRNRLPVAYNPEAPQPVRWLSFLGELLYPEDIPTLQEFIGYCLIPSNAGQRMLILKGSGGEGKSQIGAMLGSLFGSNMKDGSTGKISENRFARADLEHTLLMVDDDMRMEALRQTNYVKSIVTAQGKMDLERKGQQSYQGWMYARLLAFSNGDLQALYDRSDGFYRRQLMLTTKPKPAGRTDDPYLGEKLKAEAEGIFLWAFAGLQRLALNNFRFTESERARENREAVKRDNNNIFSFLESDGYIRLKADASISSKDLYSIYRMWCDENGLSPLKARSFSDALVSHAGKYNLEHCNNVTNSAGRRVWGFMGIEAVARPDINSFCGNSLRTYRTNGISNIPPYVCTQQKTQTLLY</sequence>
<name>A0ABS9CSF0_9FIRM</name>
<protein>
    <submittedName>
        <fullName evidence="6">DNA primase</fullName>
    </submittedName>
</protein>
<feature type="domain" description="SF3 helicase" evidence="5">
    <location>
        <begin position="149"/>
        <end position="305"/>
    </location>
</feature>
<gene>
    <name evidence="6" type="ORF">JQM67_11785</name>
</gene>
<dbReference type="InterPro" id="IPR051620">
    <property type="entry name" value="ORF904-like_C"/>
</dbReference>
<dbReference type="InterPro" id="IPR004968">
    <property type="entry name" value="DNA_primase/NTPase_C"/>
</dbReference>
<dbReference type="InterPro" id="IPR014015">
    <property type="entry name" value="Helicase_SF3_DNA-vir"/>
</dbReference>
<dbReference type="PANTHER" id="PTHR35372">
    <property type="entry name" value="ATP BINDING PROTEIN-RELATED"/>
    <property type="match status" value="1"/>
</dbReference>
<evidence type="ECO:0000256" key="4">
    <source>
        <dbReference type="ARBA" id="ARBA00022840"/>
    </source>
</evidence>
<dbReference type="InterPro" id="IPR045455">
    <property type="entry name" value="NrS-1_pol-like_helicase"/>
</dbReference>
<organism evidence="6 7">
    <name type="scientific">Anaeromassilibacillus senegalensis</name>
    <dbReference type="NCBI Taxonomy" id="1673717"/>
    <lineage>
        <taxon>Bacteria</taxon>
        <taxon>Bacillati</taxon>
        <taxon>Bacillota</taxon>
        <taxon>Clostridia</taxon>
        <taxon>Eubacteriales</taxon>
        <taxon>Acutalibacteraceae</taxon>
        <taxon>Anaeromassilibacillus</taxon>
    </lineage>
</organism>
<dbReference type="InterPro" id="IPR006500">
    <property type="entry name" value="Helicase_put_C_phage/plasmid"/>
</dbReference>
<proteinExistence type="predicted"/>
<dbReference type="RefSeq" id="WP_235324298.1">
    <property type="nucleotide sequence ID" value="NZ_JAFBIT010000003.1"/>
</dbReference>
<keyword evidence="3" id="KW-0347">Helicase</keyword>
<evidence type="ECO:0000313" key="7">
    <source>
        <dbReference type="Proteomes" id="UP001299220"/>
    </source>
</evidence>
<dbReference type="Pfam" id="PF19263">
    <property type="entry name" value="DUF5906"/>
    <property type="match status" value="1"/>
</dbReference>
<dbReference type="Proteomes" id="UP001299220">
    <property type="component" value="Unassembled WGS sequence"/>
</dbReference>
<keyword evidence="1" id="KW-0547">Nucleotide-binding</keyword>
<evidence type="ECO:0000313" key="6">
    <source>
        <dbReference type="EMBL" id="MCF2653281.1"/>
    </source>
</evidence>
<reference evidence="6 7" key="1">
    <citation type="submission" date="2020-12" db="EMBL/GenBank/DDBJ databases">
        <title>Whole genome sequences of gut porcine anaerobes.</title>
        <authorList>
            <person name="Kubasova T."/>
            <person name="Jahodarova E."/>
            <person name="Rychlik I."/>
        </authorList>
    </citation>
    <scope>NUCLEOTIDE SEQUENCE [LARGE SCALE GENOMIC DNA]</scope>
    <source>
        <strain evidence="6 7">An867</strain>
    </source>
</reference>
<comment type="caution">
    <text evidence="6">The sequence shown here is derived from an EMBL/GenBank/DDBJ whole genome shotgun (WGS) entry which is preliminary data.</text>
</comment>
<keyword evidence="2" id="KW-0378">Hydrolase</keyword>
<evidence type="ECO:0000259" key="5">
    <source>
        <dbReference type="PROSITE" id="PS51206"/>
    </source>
</evidence>
<dbReference type="PANTHER" id="PTHR35372:SF2">
    <property type="entry name" value="SF3 HELICASE DOMAIN-CONTAINING PROTEIN"/>
    <property type="match status" value="1"/>
</dbReference>
<keyword evidence="7" id="KW-1185">Reference proteome</keyword>
<accession>A0ABS9CSF0</accession>
<dbReference type="PROSITE" id="PS51206">
    <property type="entry name" value="SF3_HELICASE_1"/>
    <property type="match status" value="1"/>
</dbReference>
<dbReference type="SUPFAM" id="SSF52540">
    <property type="entry name" value="P-loop containing nucleoside triphosphate hydrolases"/>
    <property type="match status" value="1"/>
</dbReference>
<dbReference type="NCBIfam" id="TIGR01613">
    <property type="entry name" value="primase_Cterm"/>
    <property type="match status" value="1"/>
</dbReference>
<evidence type="ECO:0000256" key="1">
    <source>
        <dbReference type="ARBA" id="ARBA00022741"/>
    </source>
</evidence>
<dbReference type="EMBL" id="JAFBIT010000003">
    <property type="protein sequence ID" value="MCF2653281.1"/>
    <property type="molecule type" value="Genomic_DNA"/>
</dbReference>
<keyword evidence="4" id="KW-0067">ATP-binding</keyword>
<evidence type="ECO:0000256" key="3">
    <source>
        <dbReference type="ARBA" id="ARBA00022806"/>
    </source>
</evidence>
<dbReference type="InterPro" id="IPR027417">
    <property type="entry name" value="P-loop_NTPase"/>
</dbReference>